<dbReference type="GeneTree" id="ENSGT00510000049239"/>
<evidence type="ECO:0000256" key="6">
    <source>
        <dbReference type="ARBA" id="ARBA00023170"/>
    </source>
</evidence>
<dbReference type="InterPro" id="IPR036116">
    <property type="entry name" value="FN3_sf"/>
</dbReference>
<dbReference type="Pfam" id="PF00041">
    <property type="entry name" value="fn3"/>
    <property type="match status" value="1"/>
</dbReference>
<keyword evidence="4" id="KW-1133">Transmembrane helix</keyword>
<evidence type="ECO:0000256" key="8">
    <source>
        <dbReference type="SAM" id="MobiDB-lite"/>
    </source>
</evidence>
<feature type="domain" description="Fibronectin type-III" evidence="9">
    <location>
        <begin position="17"/>
        <end position="112"/>
    </location>
</feature>
<dbReference type="STRING" id="13735.ENSPSIP00000006739"/>
<dbReference type="SMART" id="SM00060">
    <property type="entry name" value="FN3"/>
    <property type="match status" value="1"/>
</dbReference>
<keyword evidence="11" id="KW-1185">Reference proteome</keyword>
<accession>K7FFC9</accession>
<dbReference type="GO" id="GO:0004896">
    <property type="term" value="F:cytokine receptor activity"/>
    <property type="evidence" value="ECO:0007669"/>
    <property type="project" value="TreeGrafter"/>
</dbReference>
<evidence type="ECO:0000256" key="7">
    <source>
        <dbReference type="ARBA" id="ARBA00023180"/>
    </source>
</evidence>
<evidence type="ECO:0000313" key="11">
    <source>
        <dbReference type="Proteomes" id="UP000007267"/>
    </source>
</evidence>
<keyword evidence="2" id="KW-0812">Transmembrane</keyword>
<evidence type="ECO:0000256" key="1">
    <source>
        <dbReference type="ARBA" id="ARBA00004479"/>
    </source>
</evidence>
<dbReference type="SUPFAM" id="SSF49265">
    <property type="entry name" value="Fibronectin type III"/>
    <property type="match status" value="1"/>
</dbReference>
<reference evidence="10" key="3">
    <citation type="submission" date="2025-08" db="UniProtKB">
        <authorList>
            <consortium name="Ensembl"/>
        </authorList>
    </citation>
    <scope>IDENTIFICATION</scope>
</reference>
<dbReference type="InterPro" id="IPR013783">
    <property type="entry name" value="Ig-like_fold"/>
</dbReference>
<dbReference type="PANTHER" id="PTHR23037">
    <property type="entry name" value="CYTOKINE RECEPTOR"/>
    <property type="match status" value="1"/>
</dbReference>
<keyword evidence="6" id="KW-0675">Receptor</keyword>
<reference evidence="10" key="4">
    <citation type="submission" date="2025-09" db="UniProtKB">
        <authorList>
            <consortium name="Ensembl"/>
        </authorList>
    </citation>
    <scope>IDENTIFICATION</scope>
</reference>
<keyword evidence="3" id="KW-0732">Signal</keyword>
<dbReference type="Proteomes" id="UP000007267">
    <property type="component" value="Unassembled WGS sequence"/>
</dbReference>
<reference evidence="11" key="1">
    <citation type="submission" date="2011-10" db="EMBL/GenBank/DDBJ databases">
        <authorList>
            <consortium name="Soft-shell Turtle Genome Consortium"/>
        </authorList>
    </citation>
    <scope>NUCLEOTIDE SEQUENCE [LARGE SCALE GENOMIC DNA]</scope>
    <source>
        <strain evidence="11">Daiwa-1</strain>
    </source>
</reference>
<evidence type="ECO:0000256" key="4">
    <source>
        <dbReference type="ARBA" id="ARBA00022989"/>
    </source>
</evidence>
<dbReference type="Ensembl" id="ENSPSIT00000006777.1">
    <property type="protein sequence ID" value="ENSPSIP00000006739.1"/>
    <property type="gene ID" value="ENSPSIG00000006237.1"/>
</dbReference>
<dbReference type="AlphaFoldDB" id="K7FFC9"/>
<dbReference type="EMBL" id="AGCU01057838">
    <property type="status" value="NOT_ANNOTATED_CDS"/>
    <property type="molecule type" value="Genomic_DNA"/>
</dbReference>
<dbReference type="EMBL" id="AGCU01057837">
    <property type="status" value="NOT_ANNOTATED_CDS"/>
    <property type="molecule type" value="Genomic_DNA"/>
</dbReference>
<dbReference type="EMBL" id="AGCU01057836">
    <property type="status" value="NOT_ANNOTATED_CDS"/>
    <property type="molecule type" value="Genomic_DNA"/>
</dbReference>
<organism evidence="10 11">
    <name type="scientific">Pelodiscus sinensis</name>
    <name type="common">Chinese softshell turtle</name>
    <name type="synonym">Trionyx sinensis</name>
    <dbReference type="NCBI Taxonomy" id="13735"/>
    <lineage>
        <taxon>Eukaryota</taxon>
        <taxon>Metazoa</taxon>
        <taxon>Chordata</taxon>
        <taxon>Craniata</taxon>
        <taxon>Vertebrata</taxon>
        <taxon>Euteleostomi</taxon>
        <taxon>Archelosauria</taxon>
        <taxon>Testudinata</taxon>
        <taxon>Testudines</taxon>
        <taxon>Cryptodira</taxon>
        <taxon>Trionychia</taxon>
        <taxon>Trionychidae</taxon>
        <taxon>Pelodiscus</taxon>
    </lineage>
</organism>
<dbReference type="PROSITE" id="PS50853">
    <property type="entry name" value="FN3"/>
    <property type="match status" value="1"/>
</dbReference>
<dbReference type="eggNOG" id="ENOG502S0MR">
    <property type="taxonomic scope" value="Eukaryota"/>
</dbReference>
<comment type="subcellular location">
    <subcellularLocation>
        <location evidence="1">Membrane</location>
        <topology evidence="1">Single-pass type I membrane protein</topology>
    </subcellularLocation>
</comment>
<keyword evidence="5" id="KW-0472">Membrane</keyword>
<name>K7FFC9_PELSI</name>
<dbReference type="PANTHER" id="PTHR23037:SF30">
    <property type="entry name" value="INTERLEUKIN-2 RECEPTOR SUBUNIT BETA"/>
    <property type="match status" value="1"/>
</dbReference>
<dbReference type="GO" id="GO:0016064">
    <property type="term" value="P:immunoglobulin mediated immune response"/>
    <property type="evidence" value="ECO:0007669"/>
    <property type="project" value="TreeGrafter"/>
</dbReference>
<sequence>VCPSAFLPFLSPVQLRPPDSLQVVYTSDSSCNITWRVPSSSHYLRNQREFEVRYRHPREPWETAKLLQIKQDQSWVMIENLSPDSKYEATICVKPKTCGVWSNWSKTLAWETNCSDVAHGPTPAYTGNQTQRRAEARVWR</sequence>
<evidence type="ECO:0000313" key="10">
    <source>
        <dbReference type="Ensembl" id="ENSPSIP00000006739.1"/>
    </source>
</evidence>
<dbReference type="Gene3D" id="2.60.40.10">
    <property type="entry name" value="Immunoglobulins"/>
    <property type="match status" value="1"/>
</dbReference>
<dbReference type="EMBL" id="AGCU01057839">
    <property type="status" value="NOT_ANNOTATED_CDS"/>
    <property type="molecule type" value="Genomic_DNA"/>
</dbReference>
<proteinExistence type="predicted"/>
<dbReference type="GO" id="GO:0019976">
    <property type="term" value="F:interleukin-2 binding"/>
    <property type="evidence" value="ECO:0007669"/>
    <property type="project" value="TreeGrafter"/>
</dbReference>
<evidence type="ECO:0000256" key="5">
    <source>
        <dbReference type="ARBA" id="ARBA00023136"/>
    </source>
</evidence>
<dbReference type="HOGENOM" id="CLU_1839772_0_0_1"/>
<evidence type="ECO:0000256" key="3">
    <source>
        <dbReference type="ARBA" id="ARBA00022729"/>
    </source>
</evidence>
<reference evidence="11" key="2">
    <citation type="journal article" date="2013" name="Nat. Genet.">
        <title>The draft genomes of soft-shell turtle and green sea turtle yield insights into the development and evolution of the turtle-specific body plan.</title>
        <authorList>
            <person name="Wang Z."/>
            <person name="Pascual-Anaya J."/>
            <person name="Zadissa A."/>
            <person name="Li W."/>
            <person name="Niimura Y."/>
            <person name="Huang Z."/>
            <person name="Li C."/>
            <person name="White S."/>
            <person name="Xiong Z."/>
            <person name="Fang D."/>
            <person name="Wang B."/>
            <person name="Ming Y."/>
            <person name="Chen Y."/>
            <person name="Zheng Y."/>
            <person name="Kuraku S."/>
            <person name="Pignatelli M."/>
            <person name="Herrero J."/>
            <person name="Beal K."/>
            <person name="Nozawa M."/>
            <person name="Li Q."/>
            <person name="Wang J."/>
            <person name="Zhang H."/>
            <person name="Yu L."/>
            <person name="Shigenobu S."/>
            <person name="Wang J."/>
            <person name="Liu J."/>
            <person name="Flicek P."/>
            <person name="Searle S."/>
            <person name="Wang J."/>
            <person name="Kuratani S."/>
            <person name="Yin Y."/>
            <person name="Aken B."/>
            <person name="Zhang G."/>
            <person name="Irie N."/>
        </authorList>
    </citation>
    <scope>NUCLEOTIDE SEQUENCE [LARGE SCALE GENOMIC DNA]</scope>
    <source>
        <strain evidence="11">Daiwa-1</strain>
    </source>
</reference>
<keyword evidence="7" id="KW-0325">Glycoprotein</keyword>
<protein>
    <recommendedName>
        <fullName evidence="9">Fibronectin type-III domain-containing protein</fullName>
    </recommendedName>
</protein>
<feature type="region of interest" description="Disordered" evidence="8">
    <location>
        <begin position="121"/>
        <end position="140"/>
    </location>
</feature>
<dbReference type="InterPro" id="IPR003961">
    <property type="entry name" value="FN3_dom"/>
</dbReference>
<dbReference type="CDD" id="cd00063">
    <property type="entry name" value="FN3"/>
    <property type="match status" value="1"/>
</dbReference>
<evidence type="ECO:0000259" key="9">
    <source>
        <dbReference type="PROSITE" id="PS50853"/>
    </source>
</evidence>
<dbReference type="GO" id="GO:0009897">
    <property type="term" value="C:external side of plasma membrane"/>
    <property type="evidence" value="ECO:0007669"/>
    <property type="project" value="TreeGrafter"/>
</dbReference>
<evidence type="ECO:0000256" key="2">
    <source>
        <dbReference type="ARBA" id="ARBA00022692"/>
    </source>
</evidence>